<accession>A0A2H0US63</accession>
<keyword evidence="1" id="KW-0238">DNA-binding</keyword>
<dbReference type="InterPro" id="IPR010982">
    <property type="entry name" value="Lambda_DNA-bd_dom_sf"/>
</dbReference>
<feature type="domain" description="HTH cro/C1-type" evidence="2">
    <location>
        <begin position="9"/>
        <end position="63"/>
    </location>
</feature>
<evidence type="ECO:0000313" key="3">
    <source>
        <dbReference type="EMBL" id="PIR89249.1"/>
    </source>
</evidence>
<dbReference type="Gene3D" id="1.10.260.40">
    <property type="entry name" value="lambda repressor-like DNA-binding domains"/>
    <property type="match status" value="1"/>
</dbReference>
<name>A0A2H0US63_9BACT</name>
<dbReference type="PANTHER" id="PTHR46558">
    <property type="entry name" value="TRACRIPTIONAL REGULATORY PROTEIN-RELATED-RELATED"/>
    <property type="match status" value="1"/>
</dbReference>
<dbReference type="InterPro" id="IPR001387">
    <property type="entry name" value="Cro/C1-type_HTH"/>
</dbReference>
<evidence type="ECO:0000313" key="4">
    <source>
        <dbReference type="Proteomes" id="UP000231157"/>
    </source>
</evidence>
<reference evidence="4" key="1">
    <citation type="submission" date="2017-09" db="EMBL/GenBank/DDBJ databases">
        <title>Depth-based differentiation of microbial function through sediment-hosted aquifers and enrichment of novel symbionts in the deep terrestrial subsurface.</title>
        <authorList>
            <person name="Probst A.J."/>
            <person name="Ladd B."/>
            <person name="Jarett J.K."/>
            <person name="Geller-Mcgrath D.E."/>
            <person name="Sieber C.M.K."/>
            <person name="Emerson J.B."/>
            <person name="Anantharaman K."/>
            <person name="Thomas B.C."/>
            <person name="Malmstrom R."/>
            <person name="Stieglmeier M."/>
            <person name="Klingl A."/>
            <person name="Woyke T."/>
            <person name="Ryan C.M."/>
            <person name="Banfield J.F."/>
        </authorList>
    </citation>
    <scope>NUCLEOTIDE SEQUENCE [LARGE SCALE GENOMIC DNA]</scope>
</reference>
<dbReference type="CDD" id="cd00093">
    <property type="entry name" value="HTH_XRE"/>
    <property type="match status" value="1"/>
</dbReference>
<dbReference type="SMART" id="SM00530">
    <property type="entry name" value="HTH_XRE"/>
    <property type="match status" value="1"/>
</dbReference>
<dbReference type="SUPFAM" id="SSF47413">
    <property type="entry name" value="lambda repressor-like DNA-binding domains"/>
    <property type="match status" value="1"/>
</dbReference>
<sequence length="67" mass="7685">MKDKIENQVLDFRNKKGITQEELAEAVGVTRQTIIAIEKGNYSPSILLALKIAKFFNEPVEKIFYLE</sequence>
<protein>
    <submittedName>
        <fullName evidence="3">Transcriptional regulator</fullName>
    </submittedName>
</protein>
<organism evidence="3 4">
    <name type="scientific">Candidatus Harrisonbacteria bacterium CG10_big_fil_rev_8_21_14_0_10_40_38</name>
    <dbReference type="NCBI Taxonomy" id="1974583"/>
    <lineage>
        <taxon>Bacteria</taxon>
        <taxon>Candidatus Harrisoniibacteriota</taxon>
    </lineage>
</organism>
<dbReference type="Pfam" id="PF01381">
    <property type="entry name" value="HTH_3"/>
    <property type="match status" value="1"/>
</dbReference>
<dbReference type="Proteomes" id="UP000231157">
    <property type="component" value="Unassembled WGS sequence"/>
</dbReference>
<proteinExistence type="predicted"/>
<evidence type="ECO:0000259" key="2">
    <source>
        <dbReference type="PROSITE" id="PS50943"/>
    </source>
</evidence>
<dbReference type="AlphaFoldDB" id="A0A2H0US63"/>
<evidence type="ECO:0000256" key="1">
    <source>
        <dbReference type="ARBA" id="ARBA00023125"/>
    </source>
</evidence>
<dbReference type="EMBL" id="PFAZ01000002">
    <property type="protein sequence ID" value="PIR89249.1"/>
    <property type="molecule type" value="Genomic_DNA"/>
</dbReference>
<dbReference type="PANTHER" id="PTHR46558:SF4">
    <property type="entry name" value="DNA-BIDING PHAGE PROTEIN"/>
    <property type="match status" value="1"/>
</dbReference>
<comment type="caution">
    <text evidence="3">The sequence shown here is derived from an EMBL/GenBank/DDBJ whole genome shotgun (WGS) entry which is preliminary data.</text>
</comment>
<gene>
    <name evidence="3" type="ORF">COU07_02190</name>
</gene>
<dbReference type="GO" id="GO:0003677">
    <property type="term" value="F:DNA binding"/>
    <property type="evidence" value="ECO:0007669"/>
    <property type="project" value="UniProtKB-KW"/>
</dbReference>
<dbReference type="PROSITE" id="PS50943">
    <property type="entry name" value="HTH_CROC1"/>
    <property type="match status" value="1"/>
</dbReference>